<dbReference type="EMBL" id="JUEU01000045">
    <property type="protein sequence ID" value="KOP60683.1"/>
    <property type="molecule type" value="Genomic_DNA"/>
</dbReference>
<proteinExistence type="predicted"/>
<protein>
    <submittedName>
        <fullName evidence="1">Uncharacterized protein</fullName>
    </submittedName>
</protein>
<evidence type="ECO:0000313" key="1">
    <source>
        <dbReference type="EMBL" id="KOP60683.1"/>
    </source>
</evidence>
<sequence>MAIKTRLLKLLAHLCQYARFMTRIKISADPANMAKTVLRADEKKLPRNIWLVTFSFFPKETLKN</sequence>
<organism evidence="1 2">
    <name type="scientific">Pseudomonas coronafaciens pv. porri</name>
    <dbReference type="NCBI Taxonomy" id="83964"/>
    <lineage>
        <taxon>Bacteria</taxon>
        <taxon>Pseudomonadati</taxon>
        <taxon>Pseudomonadota</taxon>
        <taxon>Gammaproteobacteria</taxon>
        <taxon>Pseudomonadales</taxon>
        <taxon>Pseudomonadaceae</taxon>
        <taxon>Pseudomonas</taxon>
        <taxon>Pseudomonas coronafaciens</taxon>
    </lineage>
</organism>
<gene>
    <name evidence="1" type="ORF">OX90_04915</name>
</gene>
<reference evidence="1 2" key="1">
    <citation type="submission" date="2015-09" db="EMBL/GenBank/DDBJ databases">
        <title>Genome analysis of Pseudomonas syringae pv. porri LMG.</title>
        <authorList>
            <person name="Rombouts S."/>
        </authorList>
    </citation>
    <scope>NUCLEOTIDE SEQUENCE [LARGE SCALE GENOMIC DNA]</scope>
    <source>
        <strain evidence="1 2">LMG 28496</strain>
    </source>
</reference>
<accession>A0ABR5JT16</accession>
<dbReference type="Proteomes" id="UP000037201">
    <property type="component" value="Unassembled WGS sequence"/>
</dbReference>
<keyword evidence="2" id="KW-1185">Reference proteome</keyword>
<comment type="caution">
    <text evidence="1">The sequence shown here is derived from an EMBL/GenBank/DDBJ whole genome shotgun (WGS) entry which is preliminary data.</text>
</comment>
<evidence type="ECO:0000313" key="2">
    <source>
        <dbReference type="Proteomes" id="UP000037201"/>
    </source>
</evidence>
<name>A0ABR5JT16_9PSED</name>